<evidence type="ECO:0000313" key="3">
    <source>
        <dbReference type="Proteomes" id="UP000266723"/>
    </source>
</evidence>
<evidence type="ECO:0008006" key="4">
    <source>
        <dbReference type="Google" id="ProtNLM"/>
    </source>
</evidence>
<sequence>MYVKFLKMQECNTENQKKKKHTMPHVCGRKSFSRRRNEIVNIYLFFDYLEALTTLLSQSPHSTKNVTASLDDEYAQVFGPECPRKVRCVYRGPTDAPQSVEPAPHGNQKVPINST</sequence>
<feature type="region of interest" description="Disordered" evidence="1">
    <location>
        <begin position="93"/>
        <end position="115"/>
    </location>
</feature>
<dbReference type="EMBL" id="QGKV02000832">
    <property type="protein sequence ID" value="KAF3544064.1"/>
    <property type="molecule type" value="Genomic_DNA"/>
</dbReference>
<evidence type="ECO:0000313" key="2">
    <source>
        <dbReference type="EMBL" id="KAF3544064.1"/>
    </source>
</evidence>
<organism evidence="2 3">
    <name type="scientific">Brassica cretica</name>
    <name type="common">Mustard</name>
    <dbReference type="NCBI Taxonomy" id="69181"/>
    <lineage>
        <taxon>Eukaryota</taxon>
        <taxon>Viridiplantae</taxon>
        <taxon>Streptophyta</taxon>
        <taxon>Embryophyta</taxon>
        <taxon>Tracheophyta</taxon>
        <taxon>Spermatophyta</taxon>
        <taxon>Magnoliopsida</taxon>
        <taxon>eudicotyledons</taxon>
        <taxon>Gunneridae</taxon>
        <taxon>Pentapetalae</taxon>
        <taxon>rosids</taxon>
        <taxon>malvids</taxon>
        <taxon>Brassicales</taxon>
        <taxon>Brassicaceae</taxon>
        <taxon>Brassiceae</taxon>
        <taxon>Brassica</taxon>
    </lineage>
</organism>
<gene>
    <name evidence="2" type="ORF">DY000_02008366</name>
</gene>
<keyword evidence="3" id="KW-1185">Reference proteome</keyword>
<name>A0ABQ7BX23_BRACR</name>
<proteinExistence type="predicted"/>
<accession>A0ABQ7BX23</accession>
<comment type="caution">
    <text evidence="2">The sequence shown here is derived from an EMBL/GenBank/DDBJ whole genome shotgun (WGS) entry which is preliminary data.</text>
</comment>
<reference evidence="2 3" key="1">
    <citation type="journal article" date="2020" name="BMC Genomics">
        <title>Intraspecific diversification of the crop wild relative Brassica cretica Lam. using demographic model selection.</title>
        <authorList>
            <person name="Kioukis A."/>
            <person name="Michalopoulou V.A."/>
            <person name="Briers L."/>
            <person name="Pirintsos S."/>
            <person name="Studholme D.J."/>
            <person name="Pavlidis P."/>
            <person name="Sarris P.F."/>
        </authorList>
    </citation>
    <scope>NUCLEOTIDE SEQUENCE [LARGE SCALE GENOMIC DNA]</scope>
    <source>
        <strain evidence="3">cv. PFS-1207/04</strain>
    </source>
</reference>
<protein>
    <recommendedName>
        <fullName evidence="4">DET1- and DDB1-associated protein 1</fullName>
    </recommendedName>
</protein>
<dbReference type="Proteomes" id="UP000266723">
    <property type="component" value="Unassembled WGS sequence"/>
</dbReference>
<evidence type="ECO:0000256" key="1">
    <source>
        <dbReference type="SAM" id="MobiDB-lite"/>
    </source>
</evidence>